<dbReference type="PANTHER" id="PTHR30627">
    <property type="entry name" value="PEPTIDOGLYCAN D,D-TRANSPEPTIDASE"/>
    <property type="match status" value="1"/>
</dbReference>
<dbReference type="Pfam" id="PF00905">
    <property type="entry name" value="Transpeptidase"/>
    <property type="match status" value="1"/>
</dbReference>
<keyword evidence="2" id="KW-0645">Protease</keyword>
<evidence type="ECO:0000256" key="4">
    <source>
        <dbReference type="SAM" id="Phobius"/>
    </source>
</evidence>
<sequence>MRKLYHFLKNLLLNIYTFLKPFEDDRLNAFLFISTGMVIIFIIKLLSLSYFDKEKYLSFLARQYTGKLTLKSERGEIFDRNGIPLAVSKKECSFYIRPTFIHDKKTFIKIFQKEFGNIISTTELKKALSSNRKFTWLKKGVDGKLRDYRKRAEKINKQYIKLTEENPKLKDLIGIMPEYDRKHPYGVGATVVGVLNAEGKGISGLELYLERKKIILGDKTIISGEKDARGNLYITNPDALFTSYKKGNNVILTIDANIQYIVEKTIEKYGKKWNPRFINVVLMNPHTGDIIAAASWPFYKYGEKRDKKFISKINPRYINAPYEPGSVIKPIVLAAAINEGLITPMTPIKAPANYRIDDKVFHNEFRGENVTLAAWEIIKYSDNVGIIKVAQMLGKERYYRYLKAFGFGEKTGIEISGESIYPLRNYKKWRNVEFATLAFGHNIMVNTLQLANAYCALVNGGYLMKPRIISKIINDKGETIKEFPAVRVRQVIKPYVSNEMRRILATVVEGGTGTATKLENFYIGGKTGTAIKYDPKIRKYNRHKITATFVGAFPLTNPDFVMAVTVDEPKVPKNMLWASKIAVPIFRELAERILLYEREKPDKYKYYFNGDKMERKPINENFPYKKGYRKINQ</sequence>
<dbReference type="SUPFAM" id="SSF56519">
    <property type="entry name" value="Penicillin binding protein dimerisation domain"/>
    <property type="match status" value="1"/>
</dbReference>
<evidence type="ECO:0000259" key="5">
    <source>
        <dbReference type="Pfam" id="PF00905"/>
    </source>
</evidence>
<feature type="domain" description="Penicillin-binding protein transpeptidase" evidence="5">
    <location>
        <begin position="280"/>
        <end position="590"/>
    </location>
</feature>
<evidence type="ECO:0000256" key="2">
    <source>
        <dbReference type="ARBA" id="ARBA00022645"/>
    </source>
</evidence>
<dbReference type="OrthoDB" id="9770103at2"/>
<keyword evidence="8" id="KW-1185">Reference proteome</keyword>
<gene>
    <name evidence="7" type="ORF">SAMN06265340_11819</name>
</gene>
<evidence type="ECO:0000256" key="1">
    <source>
        <dbReference type="ARBA" id="ARBA00004370"/>
    </source>
</evidence>
<evidence type="ECO:0000313" key="8">
    <source>
        <dbReference type="Proteomes" id="UP000198405"/>
    </source>
</evidence>
<comment type="subcellular location">
    <subcellularLocation>
        <location evidence="1">Membrane</location>
    </subcellularLocation>
</comment>
<dbReference type="EMBL" id="FZOB01000018">
    <property type="protein sequence ID" value="SNR92842.1"/>
    <property type="molecule type" value="Genomic_DNA"/>
</dbReference>
<dbReference type="GO" id="GO:0004180">
    <property type="term" value="F:carboxypeptidase activity"/>
    <property type="evidence" value="ECO:0007669"/>
    <property type="project" value="UniProtKB-KW"/>
</dbReference>
<dbReference type="Gene3D" id="3.30.450.330">
    <property type="match status" value="1"/>
</dbReference>
<dbReference type="AlphaFoldDB" id="A0A239ABS4"/>
<dbReference type="PANTHER" id="PTHR30627:SF1">
    <property type="entry name" value="PEPTIDOGLYCAN D,D-TRANSPEPTIDASE FTSI"/>
    <property type="match status" value="1"/>
</dbReference>
<keyword evidence="2" id="KW-0121">Carboxypeptidase</keyword>
<evidence type="ECO:0000313" key="7">
    <source>
        <dbReference type="EMBL" id="SNR92842.1"/>
    </source>
</evidence>
<dbReference type="Gene3D" id="3.40.710.10">
    <property type="entry name" value="DD-peptidase/beta-lactamase superfamily"/>
    <property type="match status" value="1"/>
</dbReference>
<feature type="domain" description="Penicillin-binding protein dimerisation" evidence="6">
    <location>
        <begin position="71"/>
        <end position="198"/>
    </location>
</feature>
<proteinExistence type="predicted"/>
<keyword evidence="2" id="KW-0378">Hydrolase</keyword>
<dbReference type="SUPFAM" id="SSF56601">
    <property type="entry name" value="beta-lactamase/transpeptidase-like"/>
    <property type="match status" value="1"/>
</dbReference>
<keyword evidence="4" id="KW-1133">Transmembrane helix</keyword>
<evidence type="ECO:0000256" key="3">
    <source>
        <dbReference type="ARBA" id="ARBA00023136"/>
    </source>
</evidence>
<dbReference type="GO" id="GO:0071555">
    <property type="term" value="P:cell wall organization"/>
    <property type="evidence" value="ECO:0007669"/>
    <property type="project" value="TreeGrafter"/>
</dbReference>
<dbReference type="RefSeq" id="WP_089323735.1">
    <property type="nucleotide sequence ID" value="NZ_FZOB01000018.1"/>
</dbReference>
<dbReference type="Gene3D" id="3.90.1310.10">
    <property type="entry name" value="Penicillin-binding protein 2a (Domain 2)"/>
    <property type="match status" value="1"/>
</dbReference>
<protein>
    <submittedName>
        <fullName evidence="7">Peptidoglycan synthetase FtsI</fullName>
    </submittedName>
</protein>
<evidence type="ECO:0000259" key="6">
    <source>
        <dbReference type="Pfam" id="PF03717"/>
    </source>
</evidence>
<keyword evidence="4" id="KW-0812">Transmembrane</keyword>
<keyword evidence="3 4" id="KW-0472">Membrane</keyword>
<name>A0A239ABS4_9BACT</name>
<reference evidence="8" key="1">
    <citation type="submission" date="2017-06" db="EMBL/GenBank/DDBJ databases">
        <authorList>
            <person name="Varghese N."/>
            <person name="Submissions S."/>
        </authorList>
    </citation>
    <scope>NUCLEOTIDE SEQUENCE [LARGE SCALE GENOMIC DNA]</scope>
    <source>
        <strain evidence="8">DSM 15668</strain>
    </source>
</reference>
<dbReference type="GO" id="GO:0008658">
    <property type="term" value="F:penicillin binding"/>
    <property type="evidence" value="ECO:0007669"/>
    <property type="project" value="InterPro"/>
</dbReference>
<dbReference type="Proteomes" id="UP000198405">
    <property type="component" value="Unassembled WGS sequence"/>
</dbReference>
<organism evidence="7 8">
    <name type="scientific">Desulfurobacterium atlanticum</name>
    <dbReference type="NCBI Taxonomy" id="240169"/>
    <lineage>
        <taxon>Bacteria</taxon>
        <taxon>Pseudomonadati</taxon>
        <taxon>Aquificota</taxon>
        <taxon>Aquificia</taxon>
        <taxon>Desulfurobacteriales</taxon>
        <taxon>Desulfurobacteriaceae</taxon>
        <taxon>Desulfurobacterium</taxon>
    </lineage>
</organism>
<dbReference type="InterPro" id="IPR001460">
    <property type="entry name" value="PCN-bd_Tpept"/>
</dbReference>
<dbReference type="Pfam" id="PF03717">
    <property type="entry name" value="PBP_dimer"/>
    <property type="match status" value="1"/>
</dbReference>
<dbReference type="InterPro" id="IPR050515">
    <property type="entry name" value="Beta-lactam/transpept"/>
</dbReference>
<feature type="transmembrane region" description="Helical" evidence="4">
    <location>
        <begin position="29"/>
        <end position="51"/>
    </location>
</feature>
<accession>A0A239ABS4</accession>
<dbReference type="InterPro" id="IPR036138">
    <property type="entry name" value="PBP_dimer_sf"/>
</dbReference>
<dbReference type="InterPro" id="IPR012338">
    <property type="entry name" value="Beta-lactam/transpept-like"/>
</dbReference>
<dbReference type="GO" id="GO:0005886">
    <property type="term" value="C:plasma membrane"/>
    <property type="evidence" value="ECO:0007669"/>
    <property type="project" value="TreeGrafter"/>
</dbReference>
<dbReference type="InterPro" id="IPR005311">
    <property type="entry name" value="PBP_dimer"/>
</dbReference>